<keyword evidence="8" id="KW-1185">Reference proteome</keyword>
<dbReference type="InterPro" id="IPR036179">
    <property type="entry name" value="Ig-like_dom_sf"/>
</dbReference>
<feature type="domain" description="Ig-like" evidence="6">
    <location>
        <begin position="22"/>
        <end position="131"/>
    </location>
</feature>
<dbReference type="PROSITE" id="PS50835">
    <property type="entry name" value="IG_LIKE"/>
    <property type="match status" value="2"/>
</dbReference>
<evidence type="ECO:0000256" key="4">
    <source>
        <dbReference type="ARBA" id="ARBA00023180"/>
    </source>
</evidence>
<gene>
    <name evidence="7" type="ORF">Ciccas_006177</name>
</gene>
<organism evidence="7 8">
    <name type="scientific">Cichlidogyrus casuarinus</name>
    <dbReference type="NCBI Taxonomy" id="1844966"/>
    <lineage>
        <taxon>Eukaryota</taxon>
        <taxon>Metazoa</taxon>
        <taxon>Spiralia</taxon>
        <taxon>Lophotrochozoa</taxon>
        <taxon>Platyhelminthes</taxon>
        <taxon>Monogenea</taxon>
        <taxon>Monopisthocotylea</taxon>
        <taxon>Dactylogyridea</taxon>
        <taxon>Ancyrocephalidae</taxon>
        <taxon>Cichlidogyrus</taxon>
    </lineage>
</organism>
<dbReference type="InterPro" id="IPR013783">
    <property type="entry name" value="Ig-like_fold"/>
</dbReference>
<protein>
    <recommendedName>
        <fullName evidence="6">Ig-like domain-containing protein</fullName>
    </recommendedName>
</protein>
<evidence type="ECO:0000256" key="3">
    <source>
        <dbReference type="ARBA" id="ARBA00023157"/>
    </source>
</evidence>
<dbReference type="PANTHER" id="PTHR11640:SF31">
    <property type="entry name" value="IRREGULAR CHIASM C-ROUGHEST PROTEIN-RELATED"/>
    <property type="match status" value="1"/>
</dbReference>
<keyword evidence="5" id="KW-0393">Immunoglobulin domain</keyword>
<accession>A0ABD2Q6K7</accession>
<keyword evidence="3" id="KW-1015">Disulfide bond</keyword>
<keyword evidence="2" id="KW-0472">Membrane</keyword>
<dbReference type="InterPro" id="IPR007110">
    <property type="entry name" value="Ig-like_dom"/>
</dbReference>
<dbReference type="SUPFAM" id="SSF48726">
    <property type="entry name" value="Immunoglobulin"/>
    <property type="match status" value="2"/>
</dbReference>
<name>A0ABD2Q6K7_9PLAT</name>
<sequence length="252" mass="28881">MNLEARLIHRPEFRKEDRFQFLQCAASGNPAPLINWTKDNMTLFNFTEIAETINKELTGSHDSQRSIIIKNEEIGLLNTIFFSKQKLASTWQTQSILKWESETPPIAEGNYSCFAKNLFFKPAVSHSVKVDLEYPPSIAPMHRRDQTFFPSTKLSISCAFKANPTATRTIWERYSAEKRSWVELKEPVNNIAIGYHTFQSTLTFSSQLKNPYGMYRCTPSSSKFPKSVHPINLTVHPPGKLIATRKQQLCFT</sequence>
<feature type="domain" description="Ig-like" evidence="6">
    <location>
        <begin position="136"/>
        <end position="234"/>
    </location>
</feature>
<comment type="caution">
    <text evidence="7">The sequence shown here is derived from an EMBL/GenBank/DDBJ whole genome shotgun (WGS) entry which is preliminary data.</text>
</comment>
<evidence type="ECO:0000256" key="1">
    <source>
        <dbReference type="ARBA" id="ARBA00004479"/>
    </source>
</evidence>
<keyword evidence="4" id="KW-0325">Glycoprotein</keyword>
<dbReference type="Proteomes" id="UP001626550">
    <property type="component" value="Unassembled WGS sequence"/>
</dbReference>
<dbReference type="AlphaFoldDB" id="A0ABD2Q6K7"/>
<evidence type="ECO:0000313" key="8">
    <source>
        <dbReference type="Proteomes" id="UP001626550"/>
    </source>
</evidence>
<evidence type="ECO:0000256" key="5">
    <source>
        <dbReference type="ARBA" id="ARBA00023319"/>
    </source>
</evidence>
<dbReference type="InterPro" id="IPR051275">
    <property type="entry name" value="Cell_adhesion_signaling"/>
</dbReference>
<dbReference type="PANTHER" id="PTHR11640">
    <property type="entry name" value="NEPHRIN"/>
    <property type="match status" value="1"/>
</dbReference>
<dbReference type="EMBL" id="JBJKFK010000805">
    <property type="protein sequence ID" value="KAL3315190.1"/>
    <property type="molecule type" value="Genomic_DNA"/>
</dbReference>
<comment type="subcellular location">
    <subcellularLocation>
        <location evidence="1">Membrane</location>
        <topology evidence="1">Single-pass type I membrane protein</topology>
    </subcellularLocation>
</comment>
<evidence type="ECO:0000259" key="6">
    <source>
        <dbReference type="PROSITE" id="PS50835"/>
    </source>
</evidence>
<proteinExistence type="predicted"/>
<evidence type="ECO:0000256" key="2">
    <source>
        <dbReference type="ARBA" id="ARBA00023136"/>
    </source>
</evidence>
<evidence type="ECO:0000313" key="7">
    <source>
        <dbReference type="EMBL" id="KAL3315190.1"/>
    </source>
</evidence>
<dbReference type="Gene3D" id="2.60.40.10">
    <property type="entry name" value="Immunoglobulins"/>
    <property type="match status" value="2"/>
</dbReference>
<dbReference type="GO" id="GO:0016020">
    <property type="term" value="C:membrane"/>
    <property type="evidence" value="ECO:0007669"/>
    <property type="project" value="UniProtKB-SubCell"/>
</dbReference>
<reference evidence="7 8" key="1">
    <citation type="submission" date="2024-11" db="EMBL/GenBank/DDBJ databases">
        <title>Adaptive evolution of stress response genes in parasites aligns with host niche diversity.</title>
        <authorList>
            <person name="Hahn C."/>
            <person name="Resl P."/>
        </authorList>
    </citation>
    <scope>NUCLEOTIDE SEQUENCE [LARGE SCALE GENOMIC DNA]</scope>
    <source>
        <strain evidence="7">EGGRZ-B1_66</strain>
        <tissue evidence="7">Body</tissue>
    </source>
</reference>